<evidence type="ECO:0000313" key="6">
    <source>
        <dbReference type="EMBL" id="MBK4217449.1"/>
    </source>
</evidence>
<sequence length="297" mass="32936">MHPNLIDHLTTFCAIVDHGSLTAASKELRRPISSLSYSLTQLETQCGFALLGRGQNRSELTEQGRALLAEARSVVEGARGFSSHAASLEKGEETRLRLLVDVLFSRSGLNDALHLFSERHPQARIQFFNSSLATLWDDLRESSIDMALTLAAAIPSDIAARDLGTDLLGPVCSADHRLAKLPQPLPVRAFARERQIYYVGSPKIDMERVGRTFSTDVWTVNDVESIKSMVVGGLGWCFSATRTFEDEIRRGEVVRLTCQDMQMHPVRTVVMAWPAHRLPGPMGRHLIECLTEVMDAP</sequence>
<dbReference type="EMBL" id="JAEPRQ010000007">
    <property type="protein sequence ID" value="MBK4217449.1"/>
    <property type="molecule type" value="Genomic_DNA"/>
</dbReference>
<keyword evidence="4" id="KW-0804">Transcription</keyword>
<dbReference type="InterPro" id="IPR005119">
    <property type="entry name" value="LysR_subst-bd"/>
</dbReference>
<dbReference type="GO" id="GO:0000976">
    <property type="term" value="F:transcription cis-regulatory region binding"/>
    <property type="evidence" value="ECO:0007669"/>
    <property type="project" value="TreeGrafter"/>
</dbReference>
<gene>
    <name evidence="6" type="ORF">JJJ17_16085</name>
</gene>
<evidence type="ECO:0000256" key="1">
    <source>
        <dbReference type="ARBA" id="ARBA00009437"/>
    </source>
</evidence>
<dbReference type="Pfam" id="PF03466">
    <property type="entry name" value="LysR_substrate"/>
    <property type="match status" value="1"/>
</dbReference>
<name>A0A934SHB1_9RHOB</name>
<dbReference type="PANTHER" id="PTHR30126">
    <property type="entry name" value="HTH-TYPE TRANSCRIPTIONAL REGULATOR"/>
    <property type="match status" value="1"/>
</dbReference>
<dbReference type="Gene3D" id="3.40.190.10">
    <property type="entry name" value="Periplasmic binding protein-like II"/>
    <property type="match status" value="2"/>
</dbReference>
<dbReference type="Proteomes" id="UP000640485">
    <property type="component" value="Unassembled WGS sequence"/>
</dbReference>
<dbReference type="GO" id="GO:0003700">
    <property type="term" value="F:DNA-binding transcription factor activity"/>
    <property type="evidence" value="ECO:0007669"/>
    <property type="project" value="InterPro"/>
</dbReference>
<dbReference type="AlphaFoldDB" id="A0A934SHB1"/>
<dbReference type="PANTHER" id="PTHR30126:SF91">
    <property type="entry name" value="LYSR FAMILY TRANSCRIPTIONAL REGULATOR"/>
    <property type="match status" value="1"/>
</dbReference>
<dbReference type="Gene3D" id="1.10.10.10">
    <property type="entry name" value="Winged helix-like DNA-binding domain superfamily/Winged helix DNA-binding domain"/>
    <property type="match status" value="1"/>
</dbReference>
<dbReference type="PROSITE" id="PS50931">
    <property type="entry name" value="HTH_LYSR"/>
    <property type="match status" value="1"/>
</dbReference>
<keyword evidence="3" id="KW-0238">DNA-binding</keyword>
<feature type="domain" description="HTH lysR-type" evidence="5">
    <location>
        <begin position="4"/>
        <end position="61"/>
    </location>
</feature>
<dbReference type="RefSeq" id="WP_200688215.1">
    <property type="nucleotide sequence ID" value="NZ_JAEPRQ010000007.1"/>
</dbReference>
<organism evidence="6 7">
    <name type="scientific">Paracoccus caeni</name>
    <dbReference type="NCBI Taxonomy" id="657651"/>
    <lineage>
        <taxon>Bacteria</taxon>
        <taxon>Pseudomonadati</taxon>
        <taxon>Pseudomonadota</taxon>
        <taxon>Alphaproteobacteria</taxon>
        <taxon>Rhodobacterales</taxon>
        <taxon>Paracoccaceae</taxon>
        <taxon>Paracoccus</taxon>
    </lineage>
</organism>
<comment type="caution">
    <text evidence="6">The sequence shown here is derived from an EMBL/GenBank/DDBJ whole genome shotgun (WGS) entry which is preliminary data.</text>
</comment>
<dbReference type="SUPFAM" id="SSF46785">
    <property type="entry name" value="Winged helix' DNA-binding domain"/>
    <property type="match status" value="1"/>
</dbReference>
<comment type="similarity">
    <text evidence="1">Belongs to the LysR transcriptional regulatory family.</text>
</comment>
<dbReference type="InterPro" id="IPR036388">
    <property type="entry name" value="WH-like_DNA-bd_sf"/>
</dbReference>
<evidence type="ECO:0000313" key="7">
    <source>
        <dbReference type="Proteomes" id="UP000640485"/>
    </source>
</evidence>
<evidence type="ECO:0000259" key="5">
    <source>
        <dbReference type="PROSITE" id="PS50931"/>
    </source>
</evidence>
<keyword evidence="7" id="KW-1185">Reference proteome</keyword>
<dbReference type="CDD" id="cd05466">
    <property type="entry name" value="PBP2_LTTR_substrate"/>
    <property type="match status" value="1"/>
</dbReference>
<proteinExistence type="inferred from homology"/>
<evidence type="ECO:0000256" key="4">
    <source>
        <dbReference type="ARBA" id="ARBA00023163"/>
    </source>
</evidence>
<keyword evidence="2" id="KW-0805">Transcription regulation</keyword>
<evidence type="ECO:0000256" key="2">
    <source>
        <dbReference type="ARBA" id="ARBA00023015"/>
    </source>
</evidence>
<dbReference type="SUPFAM" id="SSF53850">
    <property type="entry name" value="Periplasmic binding protein-like II"/>
    <property type="match status" value="1"/>
</dbReference>
<dbReference type="Pfam" id="PF00126">
    <property type="entry name" value="HTH_1"/>
    <property type="match status" value="1"/>
</dbReference>
<dbReference type="InterPro" id="IPR000847">
    <property type="entry name" value="LysR_HTH_N"/>
</dbReference>
<reference evidence="6" key="1">
    <citation type="submission" date="2021-01" db="EMBL/GenBank/DDBJ databases">
        <title>Paracoccus amoyensis sp. nov., isolated from the surface seawater along the coast of Xiamen Island, China.</title>
        <authorList>
            <person name="Lyu L."/>
        </authorList>
    </citation>
    <scope>NUCLEOTIDE SEQUENCE</scope>
    <source>
        <strain evidence="6">MJ17</strain>
    </source>
</reference>
<evidence type="ECO:0000256" key="3">
    <source>
        <dbReference type="ARBA" id="ARBA00023125"/>
    </source>
</evidence>
<dbReference type="InterPro" id="IPR036390">
    <property type="entry name" value="WH_DNA-bd_sf"/>
</dbReference>
<accession>A0A934SHB1</accession>
<protein>
    <submittedName>
        <fullName evidence="6">LysR family transcriptional regulator</fullName>
    </submittedName>
</protein>